<organism evidence="2">
    <name type="scientific">uncultured Sulfurovum sp</name>
    <dbReference type="NCBI Taxonomy" id="269237"/>
    <lineage>
        <taxon>Bacteria</taxon>
        <taxon>Pseudomonadati</taxon>
        <taxon>Campylobacterota</taxon>
        <taxon>Epsilonproteobacteria</taxon>
        <taxon>Campylobacterales</taxon>
        <taxon>Sulfurovaceae</taxon>
        <taxon>Sulfurovum</taxon>
        <taxon>environmental samples</taxon>
    </lineage>
</organism>
<feature type="transmembrane region" description="Helical" evidence="1">
    <location>
        <begin position="64"/>
        <end position="86"/>
    </location>
</feature>
<dbReference type="AlphaFoldDB" id="A0A6S6ST62"/>
<proteinExistence type="predicted"/>
<accession>A0A6S6ST62</accession>
<reference evidence="2" key="1">
    <citation type="submission" date="2020-01" db="EMBL/GenBank/DDBJ databases">
        <authorList>
            <person name="Meier V. D."/>
            <person name="Meier V D."/>
        </authorList>
    </citation>
    <scope>NUCLEOTIDE SEQUENCE</scope>
    <source>
        <strain evidence="2">HLG_WM_MAG_03</strain>
    </source>
</reference>
<gene>
    <name evidence="2" type="ORF">HELGO_WM14434</name>
</gene>
<keyword evidence="1" id="KW-1133">Transmembrane helix</keyword>
<protein>
    <submittedName>
        <fullName evidence="2">Uncharacterized protein</fullName>
    </submittedName>
</protein>
<feature type="transmembrane region" description="Helical" evidence="1">
    <location>
        <begin position="29"/>
        <end position="52"/>
    </location>
</feature>
<keyword evidence="1" id="KW-0472">Membrane</keyword>
<name>A0A6S6ST62_9BACT</name>
<dbReference type="EMBL" id="CACVAR010000149">
    <property type="protein sequence ID" value="CAA6806167.1"/>
    <property type="molecule type" value="Genomic_DNA"/>
</dbReference>
<sequence length="100" mass="11282">MVSILFFTLSFLFLLSVLDQVLSVELMELVISSTVILLWGIIPAVVTILSLLMVGYSNDKFIHLLYVMITLLLISNMTFLLFINIAEMGFGIIFWSCISN</sequence>
<keyword evidence="1" id="KW-0812">Transmembrane</keyword>
<evidence type="ECO:0000256" key="1">
    <source>
        <dbReference type="SAM" id="Phobius"/>
    </source>
</evidence>
<evidence type="ECO:0000313" key="2">
    <source>
        <dbReference type="EMBL" id="CAA6806167.1"/>
    </source>
</evidence>